<name>A0A4R8MH15_9BACT</name>
<evidence type="ECO:0000259" key="3">
    <source>
        <dbReference type="SMART" id="SM01007"/>
    </source>
</evidence>
<organism evidence="4 5">
    <name type="scientific">Aminivibrio pyruvatiphilus</name>
    <dbReference type="NCBI Taxonomy" id="1005740"/>
    <lineage>
        <taxon>Bacteria</taxon>
        <taxon>Thermotogati</taxon>
        <taxon>Synergistota</taxon>
        <taxon>Synergistia</taxon>
        <taxon>Synergistales</taxon>
        <taxon>Aminobacteriaceae</taxon>
        <taxon>Aminivibrio</taxon>
    </lineage>
</organism>
<dbReference type="InterPro" id="IPR036409">
    <property type="entry name" value="Aldolase_II/adducin_N_sf"/>
</dbReference>
<dbReference type="InterPro" id="IPR001303">
    <property type="entry name" value="Aldolase_II/adducin_N"/>
</dbReference>
<keyword evidence="2" id="KW-0456">Lyase</keyword>
<keyword evidence="5" id="KW-1185">Reference proteome</keyword>
<dbReference type="RefSeq" id="WP_133956184.1">
    <property type="nucleotide sequence ID" value="NZ_SORI01000002.1"/>
</dbReference>
<dbReference type="Gene3D" id="3.40.225.10">
    <property type="entry name" value="Class II aldolase/adducin N-terminal domain"/>
    <property type="match status" value="1"/>
</dbReference>
<evidence type="ECO:0000256" key="2">
    <source>
        <dbReference type="ARBA" id="ARBA00023239"/>
    </source>
</evidence>
<proteinExistence type="predicted"/>
<dbReference type="OrthoDB" id="9794581at2"/>
<keyword evidence="1" id="KW-0479">Metal-binding</keyword>
<comment type="caution">
    <text evidence="4">The sequence shown here is derived from an EMBL/GenBank/DDBJ whole genome shotgun (WGS) entry which is preliminary data.</text>
</comment>
<feature type="domain" description="Class II aldolase/adducin N-terminal" evidence="3">
    <location>
        <begin position="10"/>
        <end position="185"/>
    </location>
</feature>
<reference evidence="4 5" key="1">
    <citation type="submission" date="2019-03" db="EMBL/GenBank/DDBJ databases">
        <title>Genomic Encyclopedia of Type Strains, Phase IV (KMG-IV): sequencing the most valuable type-strain genomes for metagenomic binning, comparative biology and taxonomic classification.</title>
        <authorList>
            <person name="Goeker M."/>
        </authorList>
    </citation>
    <scope>NUCLEOTIDE SEQUENCE [LARGE SCALE GENOMIC DNA]</scope>
    <source>
        <strain evidence="4 5">DSM 25964</strain>
    </source>
</reference>
<dbReference type="InterPro" id="IPR050197">
    <property type="entry name" value="Aldolase_class_II_sugar_metab"/>
</dbReference>
<dbReference type="GO" id="GO:0016832">
    <property type="term" value="F:aldehyde-lyase activity"/>
    <property type="evidence" value="ECO:0007669"/>
    <property type="project" value="TreeGrafter"/>
</dbReference>
<dbReference type="EMBL" id="SORI01000002">
    <property type="protein sequence ID" value="TDY63225.1"/>
    <property type="molecule type" value="Genomic_DNA"/>
</dbReference>
<dbReference type="AlphaFoldDB" id="A0A4R8MH15"/>
<dbReference type="PANTHER" id="PTHR22789">
    <property type="entry name" value="FUCULOSE PHOSPHATE ALDOLASE"/>
    <property type="match status" value="1"/>
</dbReference>
<dbReference type="GO" id="GO:0005829">
    <property type="term" value="C:cytosol"/>
    <property type="evidence" value="ECO:0007669"/>
    <property type="project" value="TreeGrafter"/>
</dbReference>
<dbReference type="SUPFAM" id="SSF53639">
    <property type="entry name" value="AraD/HMP-PK domain-like"/>
    <property type="match status" value="1"/>
</dbReference>
<dbReference type="Pfam" id="PF00596">
    <property type="entry name" value="Aldolase_II"/>
    <property type="match status" value="1"/>
</dbReference>
<sequence>MATGWKAEREQVASIMRRLYRQGLTTCSGGNVSLRAGGVILITPSGTDKGEITAEEIGAVTLKGEKLLPGLKLSIETEMHLEVYRNRPDVNGVVHAHPVTASAFAALGTDIDTRLTAETWHVLGKPVRASYALMGTKDLARIVGEAARRGNAVIMENHGVLTVGRTLFEAFDRLELLEAAAKMTWITHTMGSPRPLTEARIQEMEEVYGRRK</sequence>
<evidence type="ECO:0000256" key="1">
    <source>
        <dbReference type="ARBA" id="ARBA00022723"/>
    </source>
</evidence>
<dbReference type="SMART" id="SM01007">
    <property type="entry name" value="Aldolase_II"/>
    <property type="match status" value="1"/>
</dbReference>
<evidence type="ECO:0000313" key="4">
    <source>
        <dbReference type="EMBL" id="TDY63225.1"/>
    </source>
</evidence>
<evidence type="ECO:0000313" key="5">
    <source>
        <dbReference type="Proteomes" id="UP000295066"/>
    </source>
</evidence>
<gene>
    <name evidence="4" type="ORF">C8D99_102206</name>
</gene>
<dbReference type="GO" id="GO:0019323">
    <property type="term" value="P:pentose catabolic process"/>
    <property type="evidence" value="ECO:0007669"/>
    <property type="project" value="TreeGrafter"/>
</dbReference>
<dbReference type="PANTHER" id="PTHR22789:SF0">
    <property type="entry name" value="3-OXO-TETRONATE 4-PHOSPHATE DECARBOXYLASE-RELATED"/>
    <property type="match status" value="1"/>
</dbReference>
<accession>A0A4R8MH15</accession>
<dbReference type="GO" id="GO:0046872">
    <property type="term" value="F:metal ion binding"/>
    <property type="evidence" value="ECO:0007669"/>
    <property type="project" value="UniProtKB-KW"/>
</dbReference>
<protein>
    <submittedName>
        <fullName evidence="4">L-fuculose-phosphate aldolase</fullName>
    </submittedName>
</protein>
<dbReference type="Proteomes" id="UP000295066">
    <property type="component" value="Unassembled WGS sequence"/>
</dbReference>